<name>A0ABU1SCG5_9MICO</name>
<feature type="transmembrane region" description="Helical" evidence="2">
    <location>
        <begin position="62"/>
        <end position="92"/>
    </location>
</feature>
<feature type="compositionally biased region" description="Basic and acidic residues" evidence="1">
    <location>
        <begin position="1"/>
        <end position="11"/>
    </location>
</feature>
<keyword evidence="2" id="KW-1133">Transmembrane helix</keyword>
<evidence type="ECO:0000313" key="4">
    <source>
        <dbReference type="Proteomes" id="UP001259347"/>
    </source>
</evidence>
<reference evidence="3 4" key="1">
    <citation type="submission" date="2023-07" db="EMBL/GenBank/DDBJ databases">
        <title>Sorghum-associated microbial communities from plants grown in Nebraska, USA.</title>
        <authorList>
            <person name="Schachtman D."/>
        </authorList>
    </citation>
    <scope>NUCLEOTIDE SEQUENCE [LARGE SCALE GENOMIC DNA]</scope>
    <source>
        <strain evidence="3 4">2980</strain>
    </source>
</reference>
<evidence type="ECO:0000256" key="1">
    <source>
        <dbReference type="SAM" id="MobiDB-lite"/>
    </source>
</evidence>
<evidence type="ECO:0000256" key="2">
    <source>
        <dbReference type="SAM" id="Phobius"/>
    </source>
</evidence>
<protein>
    <submittedName>
        <fullName evidence="3">Type VI protein secretion system component VasF</fullName>
    </submittedName>
</protein>
<feature type="transmembrane region" description="Helical" evidence="2">
    <location>
        <begin position="104"/>
        <end position="128"/>
    </location>
</feature>
<accession>A0ABU1SCG5</accession>
<evidence type="ECO:0000313" key="3">
    <source>
        <dbReference type="EMBL" id="MDR6867276.1"/>
    </source>
</evidence>
<dbReference type="RefSeq" id="WP_310019921.1">
    <property type="nucleotide sequence ID" value="NZ_JAVDUM010000007.1"/>
</dbReference>
<organism evidence="3 4">
    <name type="scientific">Microbacterium resistens</name>
    <dbReference type="NCBI Taxonomy" id="156977"/>
    <lineage>
        <taxon>Bacteria</taxon>
        <taxon>Bacillati</taxon>
        <taxon>Actinomycetota</taxon>
        <taxon>Actinomycetes</taxon>
        <taxon>Micrococcales</taxon>
        <taxon>Microbacteriaceae</taxon>
        <taxon>Microbacterium</taxon>
    </lineage>
</organism>
<keyword evidence="2" id="KW-0812">Transmembrane</keyword>
<dbReference type="EMBL" id="JAVDUM010000007">
    <property type="protein sequence ID" value="MDR6867276.1"/>
    <property type="molecule type" value="Genomic_DNA"/>
</dbReference>
<keyword evidence="2" id="KW-0472">Membrane</keyword>
<gene>
    <name evidence="3" type="ORF">J2Y69_001877</name>
</gene>
<proteinExistence type="predicted"/>
<feature type="region of interest" description="Disordered" evidence="1">
    <location>
        <begin position="1"/>
        <end position="54"/>
    </location>
</feature>
<dbReference type="Proteomes" id="UP001259347">
    <property type="component" value="Unassembled WGS sequence"/>
</dbReference>
<sequence length="135" mass="13991">MSGRGDADPARYAKLPTAPSAVTVESGPDLSDGGVVPSSPEWTPSDGRAERPAPDEPRLAPWALLAALVALLASFFVGWGIPVAVIAVIAAIMSLRHPSESRTMAVWALVLGAVACLYSAGWLVWAAYGFGLFGT</sequence>
<keyword evidence="4" id="KW-1185">Reference proteome</keyword>
<comment type="caution">
    <text evidence="3">The sequence shown here is derived from an EMBL/GenBank/DDBJ whole genome shotgun (WGS) entry which is preliminary data.</text>
</comment>